<sequence>MNGKKQDVEYLPNELLHENTTLTPFDNEVTNSVLTPSNKRTYISSSGERKASKHCNSHTNEIAEDSNKTAGKVNGRETSHYADINNIGGYGSDVSTSTYALQIALKSMKERYQRLQRKISDLEEENGKLFSGKSELFGEIGKMQENSIKLREKNLQLNHEVHSKHQECCSLKEQVSSVSKENLRLNTELLQASNQSKKLSKEVEDLQKENSTLKESLEEIWSHCKNYSLPSELLLKIEFIISKNLKKSSSISDLWPKTKIIPRTEDLEQLDDFKTITINDTIESFDWDLSKDSDSLSLDACMKTRDLLRKVKDSLLLQNNQLHELNHSSKISKRKLDSDESGESGDQGKHYSSRLATCGSGRHPSGVNLSSMDIALCGTALEDSGGETNVLVEEFIEESDKKTPFDWRKVDVSDDEAPEERPHRPETRTVSTSPDLTLPFDMDEQGRTRDLSSEEDRTCPMCNAVFPLILPQERFESHVVSHFEVENGYEVVS</sequence>
<evidence type="ECO:0000256" key="4">
    <source>
        <dbReference type="ARBA" id="ARBA00023054"/>
    </source>
</evidence>
<evidence type="ECO:0000256" key="2">
    <source>
        <dbReference type="ARBA" id="ARBA00022771"/>
    </source>
</evidence>
<dbReference type="Proteomes" id="UP000326759">
    <property type="component" value="Unassembled WGS sequence"/>
</dbReference>
<keyword evidence="1" id="KW-0479">Metal-binding</keyword>
<evidence type="ECO:0000256" key="1">
    <source>
        <dbReference type="ARBA" id="ARBA00022723"/>
    </source>
</evidence>
<dbReference type="OrthoDB" id="6105729at2759"/>
<dbReference type="Pfam" id="PF18112">
    <property type="entry name" value="Zn-C2H2_12"/>
    <property type="match status" value="1"/>
</dbReference>
<name>A0A5N5SUG5_9CRUS</name>
<feature type="compositionally biased region" description="Basic and acidic residues" evidence="6">
    <location>
        <begin position="444"/>
        <end position="455"/>
    </location>
</feature>
<feature type="region of interest" description="Disordered" evidence="6">
    <location>
        <begin position="328"/>
        <end position="358"/>
    </location>
</feature>
<feature type="region of interest" description="Disordered" evidence="6">
    <location>
        <begin position="412"/>
        <end position="455"/>
    </location>
</feature>
<keyword evidence="2" id="KW-0863">Zinc-finger</keyword>
<evidence type="ECO:0000259" key="7">
    <source>
        <dbReference type="Pfam" id="PF18112"/>
    </source>
</evidence>
<dbReference type="InterPro" id="IPR009017">
    <property type="entry name" value="GFP"/>
</dbReference>
<keyword evidence="9" id="KW-1185">Reference proteome</keyword>
<reference evidence="8 9" key="1">
    <citation type="journal article" date="2019" name="PLoS Biol.">
        <title>Sex chromosomes control vertical transmission of feminizing Wolbachia symbionts in an isopod.</title>
        <authorList>
            <person name="Becking T."/>
            <person name="Chebbi M.A."/>
            <person name="Giraud I."/>
            <person name="Moumen B."/>
            <person name="Laverre T."/>
            <person name="Caubet Y."/>
            <person name="Peccoud J."/>
            <person name="Gilbert C."/>
            <person name="Cordaux R."/>
        </authorList>
    </citation>
    <scope>NUCLEOTIDE SEQUENCE [LARGE SCALE GENOMIC DNA]</scope>
    <source>
        <strain evidence="8">ANa2</strain>
        <tissue evidence="8">Whole body excluding digestive tract and cuticle</tissue>
    </source>
</reference>
<dbReference type="Gene3D" id="2.40.155.10">
    <property type="entry name" value="Green fluorescent protein"/>
    <property type="match status" value="1"/>
</dbReference>
<keyword evidence="4 5" id="KW-0175">Coiled coil</keyword>
<protein>
    <recommendedName>
        <fullName evidence="7">UBZ1-type domain-containing protein</fullName>
    </recommendedName>
</protein>
<dbReference type="EMBL" id="SEYY01019808">
    <property type="protein sequence ID" value="KAB7497876.1"/>
    <property type="molecule type" value="Genomic_DNA"/>
</dbReference>
<dbReference type="Gene3D" id="1.10.287.1490">
    <property type="match status" value="1"/>
</dbReference>
<evidence type="ECO:0000313" key="8">
    <source>
        <dbReference type="EMBL" id="KAB7497876.1"/>
    </source>
</evidence>
<comment type="caution">
    <text evidence="8">The sequence shown here is derived from an EMBL/GenBank/DDBJ whole genome shotgun (WGS) entry which is preliminary data.</text>
</comment>
<dbReference type="AlphaFoldDB" id="A0A5N5SUG5"/>
<gene>
    <name evidence="8" type="ORF">Anas_12181</name>
</gene>
<organism evidence="8 9">
    <name type="scientific">Armadillidium nasatum</name>
    <dbReference type="NCBI Taxonomy" id="96803"/>
    <lineage>
        <taxon>Eukaryota</taxon>
        <taxon>Metazoa</taxon>
        <taxon>Ecdysozoa</taxon>
        <taxon>Arthropoda</taxon>
        <taxon>Crustacea</taxon>
        <taxon>Multicrustacea</taxon>
        <taxon>Malacostraca</taxon>
        <taxon>Eumalacostraca</taxon>
        <taxon>Peracarida</taxon>
        <taxon>Isopoda</taxon>
        <taxon>Oniscidea</taxon>
        <taxon>Crinocheta</taxon>
        <taxon>Armadillidiidae</taxon>
        <taxon>Armadillidium</taxon>
    </lineage>
</organism>
<dbReference type="SUPFAM" id="SSF90257">
    <property type="entry name" value="Myosin rod fragments"/>
    <property type="match status" value="1"/>
</dbReference>
<evidence type="ECO:0000256" key="3">
    <source>
        <dbReference type="ARBA" id="ARBA00022833"/>
    </source>
</evidence>
<feature type="coiled-coil region" evidence="5">
    <location>
        <begin position="182"/>
        <end position="216"/>
    </location>
</feature>
<evidence type="ECO:0000313" key="9">
    <source>
        <dbReference type="Proteomes" id="UP000326759"/>
    </source>
</evidence>
<evidence type="ECO:0000256" key="6">
    <source>
        <dbReference type="SAM" id="MobiDB-lite"/>
    </source>
</evidence>
<proteinExistence type="predicted"/>
<feature type="region of interest" description="Disordered" evidence="6">
    <location>
        <begin position="43"/>
        <end position="74"/>
    </location>
</feature>
<dbReference type="InterPro" id="IPR041641">
    <property type="entry name" value="CALCOCO1/2_Zn_UBZ1"/>
</dbReference>
<dbReference type="GO" id="GO:0008270">
    <property type="term" value="F:zinc ion binding"/>
    <property type="evidence" value="ECO:0007669"/>
    <property type="project" value="UniProtKB-KW"/>
</dbReference>
<evidence type="ECO:0000256" key="5">
    <source>
        <dbReference type="SAM" id="Coils"/>
    </source>
</evidence>
<accession>A0A5N5SUG5</accession>
<keyword evidence="3" id="KW-0862">Zinc</keyword>
<feature type="coiled-coil region" evidence="5">
    <location>
        <begin position="105"/>
        <end position="132"/>
    </location>
</feature>
<feature type="domain" description="UBZ1-type" evidence="7">
    <location>
        <begin position="457"/>
        <end position="483"/>
    </location>
</feature>